<protein>
    <submittedName>
        <fullName evidence="1">Uncharacterized protein</fullName>
    </submittedName>
</protein>
<dbReference type="AlphaFoldDB" id="A0A6M3L971"/>
<accession>A0A6M3L971</accession>
<dbReference type="EMBL" id="MT142953">
    <property type="protein sequence ID" value="QJA90993.1"/>
    <property type="molecule type" value="Genomic_DNA"/>
</dbReference>
<gene>
    <name evidence="1" type="ORF">MM415B03501_0011</name>
</gene>
<reference evidence="1" key="1">
    <citation type="submission" date="2020-03" db="EMBL/GenBank/DDBJ databases">
        <title>The deep terrestrial virosphere.</title>
        <authorList>
            <person name="Holmfeldt K."/>
            <person name="Nilsson E."/>
            <person name="Simone D."/>
            <person name="Lopez-Fernandez M."/>
            <person name="Wu X."/>
            <person name="de Brujin I."/>
            <person name="Lundin D."/>
            <person name="Andersson A."/>
            <person name="Bertilsson S."/>
            <person name="Dopson M."/>
        </authorList>
    </citation>
    <scope>NUCLEOTIDE SEQUENCE</scope>
    <source>
        <strain evidence="1">MM415B03501</strain>
    </source>
</reference>
<organism evidence="1">
    <name type="scientific">viral metagenome</name>
    <dbReference type="NCBI Taxonomy" id="1070528"/>
    <lineage>
        <taxon>unclassified sequences</taxon>
        <taxon>metagenomes</taxon>
        <taxon>organismal metagenomes</taxon>
    </lineage>
</organism>
<sequence length="57" mass="6565">MARCQMCGSPIPDKQKICSMCYGDIGYGSDGYAEKWALEQMRIQQEEEEAKKQQEDE</sequence>
<proteinExistence type="predicted"/>
<evidence type="ECO:0000313" key="1">
    <source>
        <dbReference type="EMBL" id="QJA90993.1"/>
    </source>
</evidence>
<name>A0A6M3L971_9ZZZZ</name>